<accession>A0A1T4RW25</accession>
<dbReference type="SUPFAM" id="SSF54106">
    <property type="entry name" value="LysM domain"/>
    <property type="match status" value="2"/>
</dbReference>
<dbReference type="Pfam" id="PF00877">
    <property type="entry name" value="NLPC_P60"/>
    <property type="match status" value="1"/>
</dbReference>
<dbReference type="PANTHER" id="PTHR47053">
    <property type="entry name" value="MUREIN DD-ENDOPEPTIDASE MEPH-RELATED"/>
    <property type="match status" value="1"/>
</dbReference>
<keyword evidence="5" id="KW-0378">Hydrolase</keyword>
<gene>
    <name evidence="10" type="ORF">SAMN02745119_03111</name>
</gene>
<dbReference type="Gene3D" id="3.90.1720.10">
    <property type="entry name" value="endopeptidase domain like (from Nostoc punctiforme)"/>
    <property type="match status" value="1"/>
</dbReference>
<evidence type="ECO:0000256" key="1">
    <source>
        <dbReference type="ARBA" id="ARBA00007074"/>
    </source>
</evidence>
<comment type="similarity">
    <text evidence="1">Belongs to the peptidase C40 family.</text>
</comment>
<dbReference type="PROSITE" id="PS51782">
    <property type="entry name" value="LYSM"/>
    <property type="match status" value="2"/>
</dbReference>
<evidence type="ECO:0000313" key="11">
    <source>
        <dbReference type="Proteomes" id="UP000190102"/>
    </source>
</evidence>
<feature type="chain" id="PRO_5013227726" evidence="7">
    <location>
        <begin position="25"/>
        <end position="347"/>
    </location>
</feature>
<keyword evidence="3 7" id="KW-0732">Signal</keyword>
<dbReference type="EMBL" id="FUWR01000026">
    <property type="protein sequence ID" value="SKA20180.1"/>
    <property type="molecule type" value="Genomic_DNA"/>
</dbReference>
<dbReference type="AlphaFoldDB" id="A0A1T4RW25"/>
<evidence type="ECO:0000259" key="8">
    <source>
        <dbReference type="PROSITE" id="PS51782"/>
    </source>
</evidence>
<dbReference type="SUPFAM" id="SSF54001">
    <property type="entry name" value="Cysteine proteinases"/>
    <property type="match status" value="1"/>
</dbReference>
<feature type="domain" description="LysM" evidence="8">
    <location>
        <begin position="26"/>
        <end position="69"/>
    </location>
</feature>
<proteinExistence type="inferred from homology"/>
<dbReference type="InterPro" id="IPR000064">
    <property type="entry name" value="NLP_P60_dom"/>
</dbReference>
<sequence length="347" mass="38483">MTHRLRLIPAICLLLLALPLSAIASKTHQVRTKETLPSIARKYRVSVEELKAANNLSSTRIAKGATLIIPSRAAAQPLIENCSTYTVAKGDTLPKIAKKTGKKMSELRRINKLKANKVKPGQILALADTAATCDLTAARQTRGKRLELVNSDLLNEQEMSSTLAELSDIDADTPVDLAKNLEERSTGFSTLQKSAYGFLGARYRFGGNSRYALDCSSFTQQVFREQKVSLPRTAREQFRIGNEVPRGDLRRGDLVFFRTYAPFASHVGIYLGNRKMIHASSAEHRVVISSMDTPYYLSRYLGARRINKVSSDSIDISELMYGIEEEKEADVLANDHLGLNLPEPLTK</sequence>
<evidence type="ECO:0000259" key="9">
    <source>
        <dbReference type="PROSITE" id="PS51935"/>
    </source>
</evidence>
<dbReference type="InterPro" id="IPR036779">
    <property type="entry name" value="LysM_dom_sf"/>
</dbReference>
<dbReference type="SMART" id="SM00257">
    <property type="entry name" value="LysM"/>
    <property type="match status" value="2"/>
</dbReference>
<keyword evidence="11" id="KW-1185">Reference proteome</keyword>
<evidence type="ECO:0000256" key="5">
    <source>
        <dbReference type="ARBA" id="ARBA00022801"/>
    </source>
</evidence>
<evidence type="ECO:0000256" key="4">
    <source>
        <dbReference type="ARBA" id="ARBA00022737"/>
    </source>
</evidence>
<dbReference type="PROSITE" id="PS51935">
    <property type="entry name" value="NLPC_P60"/>
    <property type="match status" value="1"/>
</dbReference>
<feature type="domain" description="NlpC/P60" evidence="9">
    <location>
        <begin position="185"/>
        <end position="307"/>
    </location>
</feature>
<keyword evidence="4" id="KW-0677">Repeat</keyword>
<keyword evidence="6" id="KW-0788">Thiol protease</keyword>
<evidence type="ECO:0000256" key="6">
    <source>
        <dbReference type="ARBA" id="ARBA00022807"/>
    </source>
</evidence>
<feature type="signal peptide" evidence="7">
    <location>
        <begin position="1"/>
        <end position="24"/>
    </location>
</feature>
<dbReference type="RefSeq" id="WP_078791331.1">
    <property type="nucleotide sequence ID" value="NZ_FUWR01000026.1"/>
</dbReference>
<feature type="domain" description="LysM" evidence="8">
    <location>
        <begin position="83"/>
        <end position="126"/>
    </location>
</feature>
<evidence type="ECO:0000256" key="7">
    <source>
        <dbReference type="SAM" id="SignalP"/>
    </source>
</evidence>
<evidence type="ECO:0000256" key="2">
    <source>
        <dbReference type="ARBA" id="ARBA00022670"/>
    </source>
</evidence>
<dbReference type="InterPro" id="IPR038765">
    <property type="entry name" value="Papain-like_cys_pep_sf"/>
</dbReference>
<dbReference type="InterPro" id="IPR018392">
    <property type="entry name" value="LysM"/>
</dbReference>
<dbReference type="Gene3D" id="3.10.350.10">
    <property type="entry name" value="LysM domain"/>
    <property type="match status" value="2"/>
</dbReference>
<dbReference type="InterPro" id="IPR051202">
    <property type="entry name" value="Peptidase_C40"/>
</dbReference>
<keyword evidence="2" id="KW-0645">Protease</keyword>
<dbReference type="Proteomes" id="UP000190102">
    <property type="component" value="Unassembled WGS sequence"/>
</dbReference>
<organism evidence="10 11">
    <name type="scientific">Trichlorobacter thiogenes</name>
    <dbReference type="NCBI Taxonomy" id="115783"/>
    <lineage>
        <taxon>Bacteria</taxon>
        <taxon>Pseudomonadati</taxon>
        <taxon>Thermodesulfobacteriota</taxon>
        <taxon>Desulfuromonadia</taxon>
        <taxon>Geobacterales</taxon>
        <taxon>Geobacteraceae</taxon>
        <taxon>Trichlorobacter</taxon>
    </lineage>
</organism>
<protein>
    <submittedName>
        <fullName evidence="10">LysM domain-containing protein</fullName>
    </submittedName>
</protein>
<dbReference type="Pfam" id="PF01476">
    <property type="entry name" value="LysM"/>
    <property type="match status" value="2"/>
</dbReference>
<dbReference type="GO" id="GO:0008234">
    <property type="term" value="F:cysteine-type peptidase activity"/>
    <property type="evidence" value="ECO:0007669"/>
    <property type="project" value="UniProtKB-KW"/>
</dbReference>
<dbReference type="GO" id="GO:0006508">
    <property type="term" value="P:proteolysis"/>
    <property type="evidence" value="ECO:0007669"/>
    <property type="project" value="UniProtKB-KW"/>
</dbReference>
<dbReference type="PANTHER" id="PTHR47053:SF4">
    <property type="entry name" value="ENDOPEPTIDASE LYTE-RELATED"/>
    <property type="match status" value="1"/>
</dbReference>
<evidence type="ECO:0000256" key="3">
    <source>
        <dbReference type="ARBA" id="ARBA00022729"/>
    </source>
</evidence>
<evidence type="ECO:0000313" key="10">
    <source>
        <dbReference type="EMBL" id="SKA20180.1"/>
    </source>
</evidence>
<dbReference type="STRING" id="115783.SAMN02745119_03111"/>
<reference evidence="11" key="1">
    <citation type="submission" date="2017-02" db="EMBL/GenBank/DDBJ databases">
        <authorList>
            <person name="Varghese N."/>
            <person name="Submissions S."/>
        </authorList>
    </citation>
    <scope>NUCLEOTIDE SEQUENCE [LARGE SCALE GENOMIC DNA]</scope>
    <source>
        <strain evidence="11">ATCC BAA-34</strain>
    </source>
</reference>
<name>A0A1T4RW25_9BACT</name>
<dbReference type="OrthoDB" id="9807055at2"/>
<dbReference type="CDD" id="cd00118">
    <property type="entry name" value="LysM"/>
    <property type="match status" value="2"/>
</dbReference>